<gene>
    <name evidence="1" type="ORF">MFLO_02383</name>
</gene>
<dbReference type="RefSeq" id="WP_051993422.1">
    <property type="nucleotide sequence ID" value="NZ_AODF01000003.1"/>
</dbReference>
<dbReference type="EMBL" id="AODF01000003">
    <property type="protein sequence ID" value="EUJ33513.1"/>
    <property type="molecule type" value="Genomic_DNA"/>
</dbReference>
<keyword evidence="2" id="KW-1185">Reference proteome</keyword>
<name>A0ABN0RHZ8_9LIST</name>
<comment type="caution">
    <text evidence="1">The sequence shown here is derived from an EMBL/GenBank/DDBJ whole genome shotgun (WGS) entry which is preliminary data.</text>
</comment>
<dbReference type="Proteomes" id="UP000019249">
    <property type="component" value="Unassembled WGS sequence"/>
</dbReference>
<sequence length="114" mass="12811">MDFKQAYEYDVNGIFLRDALIFEDENGEFNLPPLHTFVAPQTPSINPIFDEDEGRWSLGEEPEPIKEGELSEMEQLRQDGAEILLYLADVENMASGAQQDHADLLLSLVEAGVL</sequence>
<reference evidence="1 2" key="1">
    <citation type="journal article" date="2014" name="Int. J. Syst. Evol. Microbiol.">
        <title>Listeria floridensis sp. nov., Listeria aquatica sp. nov., Listeria cornellensis sp. nov., Listeria riparia sp. nov. and Listeria grandensis sp. nov., from agricultural and natural environments.</title>
        <authorList>
            <person name="den Bakker H.C."/>
            <person name="Warchocki S."/>
            <person name="Wright E.M."/>
            <person name="Allred A.F."/>
            <person name="Ahlstrom C."/>
            <person name="Manuel C.S."/>
            <person name="Stasiewicz M.J."/>
            <person name="Burrell A."/>
            <person name="Roof S."/>
            <person name="Strawn L."/>
            <person name="Fortes E.D."/>
            <person name="Nightingale K.K."/>
            <person name="Kephart D."/>
            <person name="Wiedmann M."/>
        </authorList>
    </citation>
    <scope>NUCLEOTIDE SEQUENCE [LARGE SCALE GENOMIC DNA]</scope>
    <source>
        <strain evidence="1 2">FSL S10-1187</strain>
    </source>
</reference>
<proteinExistence type="predicted"/>
<accession>A0ABN0RHZ8</accession>
<protein>
    <submittedName>
        <fullName evidence="1">Uncharacterized protein</fullName>
    </submittedName>
</protein>
<evidence type="ECO:0000313" key="2">
    <source>
        <dbReference type="Proteomes" id="UP000019249"/>
    </source>
</evidence>
<evidence type="ECO:0000313" key="1">
    <source>
        <dbReference type="EMBL" id="EUJ33513.1"/>
    </source>
</evidence>
<organism evidence="1 2">
    <name type="scientific">Listeria floridensis FSL S10-1187</name>
    <dbReference type="NCBI Taxonomy" id="1265817"/>
    <lineage>
        <taxon>Bacteria</taxon>
        <taxon>Bacillati</taxon>
        <taxon>Bacillota</taxon>
        <taxon>Bacilli</taxon>
        <taxon>Bacillales</taxon>
        <taxon>Listeriaceae</taxon>
        <taxon>Listeria</taxon>
    </lineage>
</organism>